<dbReference type="Proteomes" id="UP000598360">
    <property type="component" value="Unassembled WGS sequence"/>
</dbReference>
<dbReference type="PROSITE" id="PS51257">
    <property type="entry name" value="PROKAR_LIPOPROTEIN"/>
    <property type="match status" value="1"/>
</dbReference>
<feature type="chain" id="PRO_5036873544" description="DUF4878 domain-containing protein" evidence="1">
    <location>
        <begin position="26"/>
        <end position="153"/>
    </location>
</feature>
<gene>
    <name evidence="2" type="ORF">IQ251_08590</name>
</gene>
<evidence type="ECO:0000313" key="2">
    <source>
        <dbReference type="EMBL" id="MBE9374504.1"/>
    </source>
</evidence>
<accession>A0A929B776</accession>
<keyword evidence="3" id="KW-1185">Reference proteome</keyword>
<feature type="signal peptide" evidence="1">
    <location>
        <begin position="1"/>
        <end position="25"/>
    </location>
</feature>
<evidence type="ECO:0000313" key="3">
    <source>
        <dbReference type="Proteomes" id="UP000598360"/>
    </source>
</evidence>
<comment type="caution">
    <text evidence="2">The sequence shown here is derived from an EMBL/GenBank/DDBJ whole genome shotgun (WGS) entry which is preliminary data.</text>
</comment>
<dbReference type="EMBL" id="JADEYC010000014">
    <property type="protein sequence ID" value="MBE9374504.1"/>
    <property type="molecule type" value="Genomic_DNA"/>
</dbReference>
<name>A0A929B776_9PSEU</name>
<proteinExistence type="predicted"/>
<reference evidence="2" key="1">
    <citation type="submission" date="2020-10" db="EMBL/GenBank/DDBJ databases">
        <title>Diversity and distribution of actinomycetes associated with coral in the coast of Hainan.</title>
        <authorList>
            <person name="Li F."/>
        </authorList>
    </citation>
    <scope>NUCLEOTIDE SEQUENCE</scope>
    <source>
        <strain evidence="2">HNM0983</strain>
    </source>
</reference>
<sequence>MRQLAVITVLPAVLLAAAACTTPGAAEGEEGARDAAASFLEAVRAEDGDTACKLLTNAARQDRAVDSGEGDCTVALAGIAGDMSDGEMREFEAVQVDRVVLSDNGPRAEVVLSSPGAEDDLLSGIGLTDRIELKRTQDRWAVESFSFRQAPNR</sequence>
<dbReference type="AlphaFoldDB" id="A0A929B776"/>
<keyword evidence="1" id="KW-0732">Signal</keyword>
<protein>
    <recommendedName>
        <fullName evidence="4">DUF4878 domain-containing protein</fullName>
    </recommendedName>
</protein>
<evidence type="ECO:0000256" key="1">
    <source>
        <dbReference type="SAM" id="SignalP"/>
    </source>
</evidence>
<organism evidence="2 3">
    <name type="scientific">Saccharopolyspora montiporae</name>
    <dbReference type="NCBI Taxonomy" id="2781240"/>
    <lineage>
        <taxon>Bacteria</taxon>
        <taxon>Bacillati</taxon>
        <taxon>Actinomycetota</taxon>
        <taxon>Actinomycetes</taxon>
        <taxon>Pseudonocardiales</taxon>
        <taxon>Pseudonocardiaceae</taxon>
        <taxon>Saccharopolyspora</taxon>
    </lineage>
</organism>
<evidence type="ECO:0008006" key="4">
    <source>
        <dbReference type="Google" id="ProtNLM"/>
    </source>
</evidence>
<dbReference type="RefSeq" id="WP_193927957.1">
    <property type="nucleotide sequence ID" value="NZ_JADEYC010000014.1"/>
</dbReference>